<gene>
    <name evidence="2" type="ORF">LSALG_LOCUS18762</name>
</gene>
<evidence type="ECO:0000313" key="2">
    <source>
        <dbReference type="EMBL" id="CAI9278931.1"/>
    </source>
</evidence>
<evidence type="ECO:0000256" key="1">
    <source>
        <dbReference type="SAM" id="MobiDB-lite"/>
    </source>
</evidence>
<sequence>MLIFDSSKSSSQEVDALNLRENIDNSSDSPKPFASCSDSNVGSDPIPVLNQDLQIHIPHSWSVDPIYSFKKTNRQCSETTHNEFGQPSNPKSQQLASSSIARQWIVLLIMYLSLGVVIYCSRENFIDSETHVAVDAL</sequence>
<evidence type="ECO:0000313" key="3">
    <source>
        <dbReference type="Proteomes" id="UP001177003"/>
    </source>
</evidence>
<keyword evidence="3" id="KW-1185">Reference proteome</keyword>
<feature type="region of interest" description="Disordered" evidence="1">
    <location>
        <begin position="21"/>
        <end position="40"/>
    </location>
</feature>
<accession>A0AA35YRK5</accession>
<dbReference type="Proteomes" id="UP001177003">
    <property type="component" value="Chromosome 4"/>
</dbReference>
<dbReference type="AlphaFoldDB" id="A0AA35YRK5"/>
<organism evidence="2 3">
    <name type="scientific">Lactuca saligna</name>
    <name type="common">Willowleaf lettuce</name>
    <dbReference type="NCBI Taxonomy" id="75948"/>
    <lineage>
        <taxon>Eukaryota</taxon>
        <taxon>Viridiplantae</taxon>
        <taxon>Streptophyta</taxon>
        <taxon>Embryophyta</taxon>
        <taxon>Tracheophyta</taxon>
        <taxon>Spermatophyta</taxon>
        <taxon>Magnoliopsida</taxon>
        <taxon>eudicotyledons</taxon>
        <taxon>Gunneridae</taxon>
        <taxon>Pentapetalae</taxon>
        <taxon>asterids</taxon>
        <taxon>campanulids</taxon>
        <taxon>Asterales</taxon>
        <taxon>Asteraceae</taxon>
        <taxon>Cichorioideae</taxon>
        <taxon>Cichorieae</taxon>
        <taxon>Lactucinae</taxon>
        <taxon>Lactuca</taxon>
    </lineage>
</organism>
<protein>
    <submittedName>
        <fullName evidence="2">Uncharacterized protein</fullName>
    </submittedName>
</protein>
<name>A0AA35YRK5_LACSI</name>
<dbReference type="EMBL" id="OX465080">
    <property type="protein sequence ID" value="CAI9278931.1"/>
    <property type="molecule type" value="Genomic_DNA"/>
</dbReference>
<proteinExistence type="predicted"/>
<reference evidence="2" key="1">
    <citation type="submission" date="2023-04" db="EMBL/GenBank/DDBJ databases">
        <authorList>
            <person name="Vijverberg K."/>
            <person name="Xiong W."/>
            <person name="Schranz E."/>
        </authorList>
    </citation>
    <scope>NUCLEOTIDE SEQUENCE</scope>
</reference>